<proteinExistence type="inferred from homology"/>
<reference evidence="9 10" key="1">
    <citation type="journal article" date="2017" name="Antonie Van Leeuwenhoek">
        <title>Phylogenomic resolution of the bacterial genus Pantoea and its relationship with Erwinia and Tatumella.</title>
        <authorList>
            <person name="Palmer M."/>
            <person name="Steenkamp E.T."/>
            <person name="Coetzee M.P."/>
            <person name="Chan W.Y."/>
            <person name="van Zyl E."/>
            <person name="De Maayer P."/>
            <person name="Coutinho T.A."/>
            <person name="Blom J."/>
            <person name="Smits T.H."/>
            <person name="Duffy B."/>
            <person name="Venter S.N."/>
        </authorList>
    </citation>
    <scope>NUCLEOTIDE SEQUENCE [LARGE SCALE GENOMIC DNA]</scope>
    <source>
        <strain evidence="9 10">LMG 26275</strain>
    </source>
</reference>
<evidence type="ECO:0000256" key="2">
    <source>
        <dbReference type="ARBA" id="ARBA00010474"/>
    </source>
</evidence>
<comment type="similarity">
    <text evidence="2 7">Belongs to the FlgA family.</text>
</comment>
<dbReference type="InterPro" id="IPR039246">
    <property type="entry name" value="Flagellar_FlgA"/>
</dbReference>
<dbReference type="EMBL" id="MLFR01000004">
    <property type="protein sequence ID" value="ORM70429.1"/>
    <property type="molecule type" value="Genomic_DNA"/>
</dbReference>
<keyword evidence="9" id="KW-0282">Flagellum</keyword>
<dbReference type="GO" id="GO:0044780">
    <property type="term" value="P:bacterial-type flagellum assembly"/>
    <property type="evidence" value="ECO:0007669"/>
    <property type="project" value="InterPro"/>
</dbReference>
<sequence>MRRDWIKLTLCILAGYIASIPSSMASAISTEQQLMRRLDALLTPPSHDGEIVRYATLLATPQQVVALCDQPVLRLAGKDVRLVGRRTLIARCGARQHFLPIRIHAEASWWVARHALSAGQLIEPADIVVQRGDLAAQPAGVMFRASDILGQRLTRDLEAGKPLLPGLLRQQWLLRAGQTVDIVTSGEGFHIRSQGKVLDHAAANGRVRVQTRNGHTLSGTVAADGHVKIPLAQ</sequence>
<evidence type="ECO:0000256" key="5">
    <source>
        <dbReference type="ARBA" id="ARBA00022764"/>
    </source>
</evidence>
<evidence type="ECO:0000313" key="10">
    <source>
        <dbReference type="Proteomes" id="UP000193558"/>
    </source>
</evidence>
<keyword evidence="9" id="KW-0966">Cell projection</keyword>
<evidence type="ECO:0000256" key="4">
    <source>
        <dbReference type="ARBA" id="ARBA00022729"/>
    </source>
</evidence>
<accession>A0A1X1D172</accession>
<dbReference type="SMART" id="SM00858">
    <property type="entry name" value="SAF"/>
    <property type="match status" value="1"/>
</dbReference>
<protein>
    <recommendedName>
        <fullName evidence="3 7">Flagella basal body P-ring formation protein FlgA</fullName>
    </recommendedName>
</protein>
<feature type="signal peptide" evidence="7">
    <location>
        <begin position="1"/>
        <end position="25"/>
    </location>
</feature>
<keyword evidence="9" id="KW-0969">Cilium</keyword>
<dbReference type="CDD" id="cd11614">
    <property type="entry name" value="SAF_CpaB_FlgA_like"/>
    <property type="match status" value="1"/>
</dbReference>
<dbReference type="OrthoDB" id="7065435at2"/>
<dbReference type="AlphaFoldDB" id="A0A1X1D172"/>
<feature type="chain" id="PRO_5011829461" description="Flagella basal body P-ring formation protein FlgA" evidence="7">
    <location>
        <begin position="26"/>
        <end position="233"/>
    </location>
</feature>
<name>A0A1X1D172_9GAMM</name>
<dbReference type="Proteomes" id="UP000193558">
    <property type="component" value="Unassembled WGS sequence"/>
</dbReference>
<dbReference type="PANTHER" id="PTHR36307:SF1">
    <property type="entry name" value="FLAGELLA BASAL BODY P-RING FORMATION PROTEIN FLGA"/>
    <property type="match status" value="1"/>
</dbReference>
<keyword evidence="7" id="KW-1005">Bacterial flagellum biogenesis</keyword>
<dbReference type="Gene3D" id="3.90.1210.10">
    <property type="entry name" value="Antifreeze-like/N-acetylneuraminic acid synthase C-terminal domain"/>
    <property type="match status" value="1"/>
</dbReference>
<comment type="caution">
    <text evidence="9">The sequence shown here is derived from an EMBL/GenBank/DDBJ whole genome shotgun (WGS) entry which is preliminary data.</text>
</comment>
<organism evidence="9 10">
    <name type="scientific">Pantoea rwandensis</name>
    <dbReference type="NCBI Taxonomy" id="1076550"/>
    <lineage>
        <taxon>Bacteria</taxon>
        <taxon>Pseudomonadati</taxon>
        <taxon>Pseudomonadota</taxon>
        <taxon>Gammaproteobacteria</taxon>
        <taxon>Enterobacterales</taxon>
        <taxon>Erwiniaceae</taxon>
        <taxon>Pantoea</taxon>
    </lineage>
</organism>
<dbReference type="NCBIfam" id="TIGR03170">
    <property type="entry name" value="flgA_cterm"/>
    <property type="match status" value="1"/>
</dbReference>
<dbReference type="GO" id="GO:0042597">
    <property type="term" value="C:periplasmic space"/>
    <property type="evidence" value="ECO:0007669"/>
    <property type="project" value="UniProtKB-SubCell"/>
</dbReference>
<evidence type="ECO:0000259" key="8">
    <source>
        <dbReference type="SMART" id="SM00858"/>
    </source>
</evidence>
<comment type="subcellular location">
    <subcellularLocation>
        <location evidence="1 7">Periplasm</location>
    </subcellularLocation>
</comment>
<keyword evidence="5 7" id="KW-0574">Periplasm</keyword>
<evidence type="ECO:0000256" key="3">
    <source>
        <dbReference type="ARBA" id="ARBA00014754"/>
    </source>
</evidence>
<comment type="function">
    <text evidence="6 7">Involved in the assembly process of the P-ring formation. It may associate with FlgF on the rod constituting a structure essential for the P-ring assembly or may act as a modulator protein for the P-ring assembly.</text>
</comment>
<keyword evidence="4 7" id="KW-0732">Signal</keyword>
<dbReference type="InterPro" id="IPR017585">
    <property type="entry name" value="SAF_FlgA"/>
</dbReference>
<evidence type="ECO:0000256" key="7">
    <source>
        <dbReference type="RuleBase" id="RU362063"/>
    </source>
</evidence>
<evidence type="ECO:0000313" key="9">
    <source>
        <dbReference type="EMBL" id="ORM70429.1"/>
    </source>
</evidence>
<dbReference type="InterPro" id="IPR013974">
    <property type="entry name" value="SAF"/>
</dbReference>
<feature type="domain" description="SAF" evidence="8">
    <location>
        <begin position="107"/>
        <end position="169"/>
    </location>
</feature>
<gene>
    <name evidence="9" type="ORF">HA51_06530</name>
</gene>
<dbReference type="Pfam" id="PF13144">
    <property type="entry name" value="ChapFlgA"/>
    <property type="match status" value="1"/>
</dbReference>
<dbReference type="Gene3D" id="2.30.30.760">
    <property type="match status" value="1"/>
</dbReference>
<evidence type="ECO:0000256" key="1">
    <source>
        <dbReference type="ARBA" id="ARBA00004418"/>
    </source>
</evidence>
<dbReference type="PANTHER" id="PTHR36307">
    <property type="entry name" value="FLAGELLA BASAL BODY P-RING FORMATION PROTEIN FLGA"/>
    <property type="match status" value="1"/>
</dbReference>
<dbReference type="RefSeq" id="WP_084933475.1">
    <property type="nucleotide sequence ID" value="NZ_MLFR01000004.1"/>
</dbReference>
<evidence type="ECO:0000256" key="6">
    <source>
        <dbReference type="ARBA" id="ARBA00025643"/>
    </source>
</evidence>